<protein>
    <submittedName>
        <fullName evidence="3">Uncharacterized protein</fullName>
    </submittedName>
</protein>
<dbReference type="Proteomes" id="UP000186868">
    <property type="component" value="Unassembled WGS sequence"/>
</dbReference>
<keyword evidence="4" id="KW-1185">Reference proteome</keyword>
<evidence type="ECO:0000256" key="1">
    <source>
        <dbReference type="SAM" id="Coils"/>
    </source>
</evidence>
<comment type="caution">
    <text evidence="3">The sequence shown here is derived from an EMBL/GenBank/DDBJ whole genome shotgun (WGS) entry which is preliminary data.</text>
</comment>
<name>A0A1U7H9S8_9CYAN</name>
<feature type="region of interest" description="Disordered" evidence="2">
    <location>
        <begin position="39"/>
        <end position="107"/>
    </location>
</feature>
<feature type="coiled-coil region" evidence="1">
    <location>
        <begin position="109"/>
        <end position="214"/>
    </location>
</feature>
<dbReference type="RefSeq" id="WP_073601080.1">
    <property type="nucleotide sequence ID" value="NZ_MRCB01000031.1"/>
</dbReference>
<evidence type="ECO:0000256" key="2">
    <source>
        <dbReference type="SAM" id="MobiDB-lite"/>
    </source>
</evidence>
<accession>A0A1U7H9S8</accession>
<dbReference type="AlphaFoldDB" id="A0A1U7H9S8"/>
<evidence type="ECO:0000313" key="4">
    <source>
        <dbReference type="Proteomes" id="UP000186868"/>
    </source>
</evidence>
<reference evidence="3 4" key="1">
    <citation type="submission" date="2016-11" db="EMBL/GenBank/DDBJ databases">
        <title>Draft Genome Sequences of Nine Cyanobacterial Strains from Diverse Habitats.</title>
        <authorList>
            <person name="Zhu T."/>
            <person name="Hou S."/>
            <person name="Lu X."/>
            <person name="Hess W.R."/>
        </authorList>
    </citation>
    <scope>NUCLEOTIDE SEQUENCE [LARGE SCALE GENOMIC DNA]</scope>
    <source>
        <strain evidence="3 4">NIES-593</strain>
    </source>
</reference>
<dbReference type="EMBL" id="MRCB01000031">
    <property type="protein sequence ID" value="OKH20314.1"/>
    <property type="molecule type" value="Genomic_DNA"/>
</dbReference>
<sequence>MEKNMAFWNKAAKESAQSWTEAMAQVWMSWMALMGFETVPNANGEKPASDKAEEKYEVRHVDDSPTPVAQKPEVRSHASDSPTIESSEANSVHTSSGQTSAKAAPADESDLLKQQLEAKDRIIKELQERLAVEQPPPPKERLESYEALQQQLEAKERDISYLQQQLEVKERDISYLQNQLAFERKLAKEKAESYGNLQQQCEQQAKLIVRLKSQVAELQSPSAIASWQLNKWRYRTFSG</sequence>
<organism evidence="3 4">
    <name type="scientific">Hydrococcus rivularis NIES-593</name>
    <dbReference type="NCBI Taxonomy" id="1921803"/>
    <lineage>
        <taxon>Bacteria</taxon>
        <taxon>Bacillati</taxon>
        <taxon>Cyanobacteriota</taxon>
        <taxon>Cyanophyceae</taxon>
        <taxon>Pleurocapsales</taxon>
        <taxon>Hydrococcaceae</taxon>
        <taxon>Hydrococcus</taxon>
    </lineage>
</organism>
<evidence type="ECO:0000313" key="3">
    <source>
        <dbReference type="EMBL" id="OKH20314.1"/>
    </source>
</evidence>
<keyword evidence="1" id="KW-0175">Coiled coil</keyword>
<feature type="compositionally biased region" description="Basic and acidic residues" evidence="2">
    <location>
        <begin position="47"/>
        <end position="63"/>
    </location>
</feature>
<proteinExistence type="predicted"/>
<feature type="compositionally biased region" description="Polar residues" evidence="2">
    <location>
        <begin position="79"/>
        <end position="101"/>
    </location>
</feature>
<gene>
    <name evidence="3" type="ORF">NIES593_18975</name>
</gene>